<evidence type="ECO:0000256" key="17">
    <source>
        <dbReference type="ARBA" id="ARBA00042832"/>
    </source>
</evidence>
<feature type="domain" description="Glycoside hydrolase family 20 catalytic" evidence="26">
    <location>
        <begin position="333"/>
        <end position="649"/>
    </location>
</feature>
<evidence type="ECO:0000256" key="18">
    <source>
        <dbReference type="ARBA" id="ARBA00043767"/>
    </source>
</evidence>
<dbReference type="AlphaFoldDB" id="A0A2U3XUP6"/>
<evidence type="ECO:0000256" key="16">
    <source>
        <dbReference type="ARBA" id="ARBA00042342"/>
    </source>
</evidence>
<evidence type="ECO:0000256" key="8">
    <source>
        <dbReference type="ARBA" id="ARBA00023157"/>
    </source>
</evidence>
<accession>A0A2U3XUP6</accession>
<dbReference type="OrthoDB" id="428480at2759"/>
<organism evidence="28 29">
    <name type="scientific">Leptonychotes weddellii</name>
    <name type="common">Weddell seal</name>
    <name type="synonym">Otaria weddellii</name>
    <dbReference type="NCBI Taxonomy" id="9713"/>
    <lineage>
        <taxon>Eukaryota</taxon>
        <taxon>Metazoa</taxon>
        <taxon>Chordata</taxon>
        <taxon>Craniata</taxon>
        <taxon>Vertebrata</taxon>
        <taxon>Euteleostomi</taxon>
        <taxon>Mammalia</taxon>
        <taxon>Eutheria</taxon>
        <taxon>Laurasiatheria</taxon>
        <taxon>Carnivora</taxon>
        <taxon>Caniformia</taxon>
        <taxon>Pinnipedia</taxon>
        <taxon>Phocidae</taxon>
        <taxon>Monachinae</taxon>
        <taxon>Lobodontini</taxon>
        <taxon>Leptonychotes</taxon>
    </lineage>
</organism>
<dbReference type="InterPro" id="IPR025705">
    <property type="entry name" value="Beta_hexosaminidase_sua/sub"/>
</dbReference>
<dbReference type="GO" id="GO:0005764">
    <property type="term" value="C:lysosome"/>
    <property type="evidence" value="ECO:0007669"/>
    <property type="project" value="UniProtKB-SubCell"/>
</dbReference>
<keyword evidence="12" id="KW-0968">Cytoplasmic vesicle</keyword>
<comment type="subcellular location">
    <subcellularLocation>
        <location evidence="14">Cytoplasmic vesicle</location>
        <location evidence="14">Secretory vesicle</location>
        <location evidence="14">Cortical granule</location>
    </subcellularLocation>
    <subcellularLocation>
        <location evidence="2">Lysosome</location>
    </subcellularLocation>
</comment>
<dbReference type="Proteomes" id="UP000245341">
    <property type="component" value="Unplaced"/>
</dbReference>
<comment type="catalytic activity">
    <reaction evidence="13">
        <text>beta-D-GalNAc-(1-&gt;4)-alpha-L-IdoA-(1-&gt;3)-beta-D-GalNAc-4-sulfate-(1-&gt;4)-alpha-L-IdoA-(1-&gt;3)-D-GalNAc-4-sulfate + H2O = alpha-L-IdoA-(1-&gt;3)-beta-D-GalNAc-4-sulfate-(1-&gt;4)-alpha-L-IdoA-(1-&gt;3)-D-GalNAc-4-sulfate + N-acetyl-D-galactosamine</text>
        <dbReference type="Rhea" id="RHEA:64372"/>
        <dbReference type="ChEBI" id="CHEBI:15377"/>
        <dbReference type="ChEBI" id="CHEBI:28037"/>
        <dbReference type="ChEBI" id="CHEBI:152565"/>
        <dbReference type="ChEBI" id="CHEBI:152566"/>
    </reaction>
    <physiologicalReaction direction="left-to-right" evidence="13">
        <dbReference type="Rhea" id="RHEA:64373"/>
    </physiologicalReaction>
</comment>
<evidence type="ECO:0000256" key="2">
    <source>
        <dbReference type="ARBA" id="ARBA00004371"/>
    </source>
</evidence>
<protein>
    <recommendedName>
        <fullName evidence="15">Beta-hexosaminidase subunit beta</fullName>
        <ecNumber evidence="4">3.2.1.52</ecNumber>
    </recommendedName>
    <alternativeName>
        <fullName evidence="16">Beta-N-acetylhexosaminidase subunit beta</fullName>
    </alternativeName>
    <alternativeName>
        <fullName evidence="17">N-acetyl-beta-glucosaminidase subunit beta</fullName>
    </alternativeName>
</protein>
<keyword evidence="7" id="KW-0443">Lipid metabolism</keyword>
<dbReference type="CTD" id="3074"/>
<dbReference type="Pfam" id="PF14845">
    <property type="entry name" value="Glycohydro_20b2"/>
    <property type="match status" value="1"/>
</dbReference>
<evidence type="ECO:0000259" key="27">
    <source>
        <dbReference type="Pfam" id="PF14845"/>
    </source>
</evidence>
<evidence type="ECO:0000256" key="9">
    <source>
        <dbReference type="ARBA" id="ARBA00023180"/>
    </source>
</evidence>
<dbReference type="GO" id="GO:0004563">
    <property type="term" value="F:beta-N-acetylhexosaminidase activity"/>
    <property type="evidence" value="ECO:0007669"/>
    <property type="project" value="UniProtKB-EC"/>
</dbReference>
<dbReference type="PANTHER" id="PTHR22600">
    <property type="entry name" value="BETA-HEXOSAMINIDASE"/>
    <property type="match status" value="1"/>
</dbReference>
<evidence type="ECO:0000256" key="19">
    <source>
        <dbReference type="ARBA" id="ARBA00043827"/>
    </source>
</evidence>
<dbReference type="STRING" id="9713.A0A2U3XUP6"/>
<evidence type="ECO:0000256" key="7">
    <source>
        <dbReference type="ARBA" id="ARBA00023098"/>
    </source>
</evidence>
<evidence type="ECO:0000256" key="12">
    <source>
        <dbReference type="ARBA" id="ARBA00023329"/>
    </source>
</evidence>
<dbReference type="FunFam" id="3.20.20.80:FF:000049">
    <property type="entry name" value="Beta-hexosaminidase A"/>
    <property type="match status" value="1"/>
</dbReference>
<dbReference type="GO" id="GO:0016020">
    <property type="term" value="C:membrane"/>
    <property type="evidence" value="ECO:0007669"/>
    <property type="project" value="TreeGrafter"/>
</dbReference>
<dbReference type="SUPFAM" id="SSF55545">
    <property type="entry name" value="beta-N-acetylhexosaminidase-like domain"/>
    <property type="match status" value="1"/>
</dbReference>
<evidence type="ECO:0000259" key="26">
    <source>
        <dbReference type="Pfam" id="PF00728"/>
    </source>
</evidence>
<evidence type="ECO:0000313" key="28">
    <source>
        <dbReference type="Proteomes" id="UP000245341"/>
    </source>
</evidence>
<dbReference type="GeneID" id="102726790"/>
<dbReference type="Gene3D" id="3.30.379.10">
    <property type="entry name" value="Chitobiase/beta-hexosaminidase domain 2-like"/>
    <property type="match status" value="1"/>
</dbReference>
<name>A0A2U3XUP6_LEPWE</name>
<evidence type="ECO:0000256" key="20">
    <source>
        <dbReference type="ARBA" id="ARBA00045511"/>
    </source>
</evidence>
<comment type="catalytic activity">
    <reaction evidence="22">
        <text>N-acetyl-beta-D-galactosaminyl-(1-&gt;4)-beta-D-3-sulfogalactosyl-(1-&gt;4)-beta-D-glucosyl-(1&lt;-&gt;1')-ceramide + H2O = a beta-D-3-sulfogalactosyl-(1-&gt;4)-beta-D-glucosyl-(1&lt;-&gt;1')-ceramide + N-acetyl-beta-D-galactosamine</text>
        <dbReference type="Rhea" id="RHEA:48276"/>
        <dbReference type="ChEBI" id="CHEBI:15377"/>
        <dbReference type="ChEBI" id="CHEBI:28497"/>
        <dbReference type="ChEBI" id="CHEBI:90163"/>
        <dbReference type="ChEBI" id="CHEBI:90164"/>
    </reaction>
    <physiologicalReaction direction="left-to-right" evidence="22">
        <dbReference type="Rhea" id="RHEA:48277"/>
    </physiologicalReaction>
</comment>
<comment type="catalytic activity">
    <reaction evidence="1">
        <text>Hydrolysis of terminal non-reducing N-acetyl-D-hexosamine residues in N-acetyl-beta-D-hexosaminides.</text>
        <dbReference type="EC" id="3.2.1.52"/>
    </reaction>
</comment>
<keyword evidence="28" id="KW-1185">Reference proteome</keyword>
<dbReference type="Pfam" id="PF00728">
    <property type="entry name" value="Glyco_hydro_20"/>
    <property type="match status" value="1"/>
</dbReference>
<evidence type="ECO:0000256" key="4">
    <source>
        <dbReference type="ARBA" id="ARBA00012663"/>
    </source>
</evidence>
<dbReference type="KEGG" id="lww:102726790"/>
<dbReference type="InterPro" id="IPR017853">
    <property type="entry name" value="GH"/>
</dbReference>
<evidence type="ECO:0000256" key="14">
    <source>
        <dbReference type="ARBA" id="ARBA00037865"/>
    </source>
</evidence>
<keyword evidence="11" id="KW-0326">Glycosidase</keyword>
<feature type="domain" description="Beta-hexosaminidase eukaryotic type N-terminal" evidence="27">
    <location>
        <begin position="189"/>
        <end position="311"/>
    </location>
</feature>
<keyword evidence="5" id="KW-0732">Signal</keyword>
<comment type="similarity">
    <text evidence="3">Belongs to the glycosyl hydrolase 20 family.</text>
</comment>
<dbReference type="InterPro" id="IPR029018">
    <property type="entry name" value="Hex-like_dom2"/>
</dbReference>
<evidence type="ECO:0000313" key="29">
    <source>
        <dbReference type="RefSeq" id="XP_006735133.2"/>
    </source>
</evidence>
<evidence type="ECO:0000256" key="25">
    <source>
        <dbReference type="SAM" id="MobiDB-lite"/>
    </source>
</evidence>
<dbReference type="SUPFAM" id="SSF51445">
    <property type="entry name" value="(Trans)glycosidases"/>
    <property type="match status" value="1"/>
</dbReference>
<evidence type="ECO:0000256" key="24">
    <source>
        <dbReference type="PIRSR" id="PIRSR625705-1"/>
    </source>
</evidence>
<dbReference type="GO" id="GO:0030203">
    <property type="term" value="P:glycosaminoglycan metabolic process"/>
    <property type="evidence" value="ECO:0007669"/>
    <property type="project" value="TreeGrafter"/>
</dbReference>
<gene>
    <name evidence="29" type="primary">HEXB</name>
</gene>
<dbReference type="GO" id="GO:0005975">
    <property type="term" value="P:carbohydrate metabolic process"/>
    <property type="evidence" value="ECO:0007669"/>
    <property type="project" value="InterPro"/>
</dbReference>
<evidence type="ECO:0000256" key="15">
    <source>
        <dbReference type="ARBA" id="ARBA00040637"/>
    </source>
</evidence>
<evidence type="ECO:0000256" key="23">
    <source>
        <dbReference type="ARBA" id="ARBA00049464"/>
    </source>
</evidence>
<dbReference type="InterPro" id="IPR029019">
    <property type="entry name" value="HEX_eukaryotic_N"/>
</dbReference>
<sequence length="686" mass="77057">MIQVNASTSKCQCGGGEEFYYHKQQKMKDLGAWLRNKKVHKCCQCELRNSDSASLWTPEVLQVEKSTQLQTHTTFREQGNMTQKAEPKAREIHTEADRRFWLAEYPFLLLLPGGGLGLGALSADSPTHALGASSSRSAGRSGVEAAAGADLGRPNSREAMEHRGLGLPALLALLAALAPRFFAAPGPTLWPMPLSVKTSPRLLSLSRENFSIYYDPSSTAGPSCSLLQEAFRRYHECIFDFSKSELGPAKRNNAVELKQLLVSVGLESECDLYPSITSDESYTLAVEGPVAFLKANRVWGVLRGLETFSQLIYQDSYGTFTINESNIIDSPRFPHRGILIDTARHFLPVKSILKTLDAMAFNKFNVLHWHIVDDQSFPYQSVAFPELSNKGSYSLSHVYTPNDVRTVIEYARLRGIRVIPEFDSPGHTQSWGKGQKNLLTPCYNGPKQSGTFGPINPILNSTYCFLSQFFKEVSTVFPDHFVHLGGDEVEFTCWESNPEVTDFMKQKGFGKDFKRLESLYIQKLLGIVSTINKGAIVWQEVFDDHAKLQPGTVVQVWKNEKYDEEQTQVTAAGFPVILSAPWYLDWISYGQDWRKYYTVDPLDFDGSQEQKKLVIGGEACLWGEYVDATNLTPRLWPRASAIGERLWSPKGIKDIEDAYNRLTVHRCRMVRRGIAAEPLFTGYCNY</sequence>
<evidence type="ECO:0000256" key="13">
    <source>
        <dbReference type="ARBA" id="ARBA00023505"/>
    </source>
</evidence>
<evidence type="ECO:0000256" key="3">
    <source>
        <dbReference type="ARBA" id="ARBA00006285"/>
    </source>
</evidence>
<evidence type="ECO:0000256" key="1">
    <source>
        <dbReference type="ARBA" id="ARBA00001231"/>
    </source>
</evidence>
<dbReference type="PANTHER" id="PTHR22600:SF38">
    <property type="entry name" value="BETA-HEXOSAMINIDASE SUBUNIT BETA"/>
    <property type="match status" value="1"/>
</dbReference>
<keyword evidence="8" id="KW-1015">Disulfide bond</keyword>
<dbReference type="Gene3D" id="3.20.20.80">
    <property type="entry name" value="Glycosidases"/>
    <property type="match status" value="1"/>
</dbReference>
<dbReference type="CDD" id="cd06562">
    <property type="entry name" value="GH20_HexA_HexB-like"/>
    <property type="match status" value="1"/>
</dbReference>
<comment type="subunit">
    <text evidence="21">There are 3 forms of beta-hexosaminidase: hexosaminidase A is a heterodimer composed of one subunit alpha and one subunit beta (chain A and B); hexosaminidase B is a homodimer of two beta subunits (two chains A and B); hexosaminidase S is a homodimer of two alpha subunits. The composition of the dimer (isozyme A versus isozyme S) has a significant effect on the substrate specificity of the alpha subunit active site.</text>
</comment>
<feature type="compositionally biased region" description="Low complexity" evidence="25">
    <location>
        <begin position="129"/>
        <end position="149"/>
    </location>
</feature>
<dbReference type="PRINTS" id="PR00738">
    <property type="entry name" value="GLHYDRLASE20"/>
</dbReference>
<evidence type="ECO:0000256" key="21">
    <source>
        <dbReference type="ARBA" id="ARBA00046959"/>
    </source>
</evidence>
<evidence type="ECO:0000256" key="10">
    <source>
        <dbReference type="ARBA" id="ARBA00023228"/>
    </source>
</evidence>
<dbReference type="RefSeq" id="XP_006735133.2">
    <property type="nucleotide sequence ID" value="XM_006735070.2"/>
</dbReference>
<dbReference type="InterPro" id="IPR015883">
    <property type="entry name" value="Glyco_hydro_20_cat"/>
</dbReference>
<evidence type="ECO:0000256" key="11">
    <source>
        <dbReference type="ARBA" id="ARBA00023295"/>
    </source>
</evidence>
<comment type="catalytic activity">
    <reaction evidence="19">
        <text>a ganglioside GM2 + H2O = a ganglioside GM3 + N-acetyl-beta-D-galactosamine</text>
        <dbReference type="Rhea" id="RHEA:47968"/>
        <dbReference type="ChEBI" id="CHEBI:15377"/>
        <dbReference type="ChEBI" id="CHEBI:28497"/>
        <dbReference type="ChEBI" id="CHEBI:79210"/>
        <dbReference type="ChEBI" id="CHEBI:79218"/>
    </reaction>
    <physiologicalReaction direction="left-to-right" evidence="19">
        <dbReference type="Rhea" id="RHEA:47969"/>
    </physiologicalReaction>
</comment>
<keyword evidence="6" id="KW-0378">Hydrolase</keyword>
<evidence type="ECO:0000256" key="6">
    <source>
        <dbReference type="ARBA" id="ARBA00022801"/>
    </source>
</evidence>
<comment type="catalytic activity">
    <reaction evidence="23">
        <text>N-acetyl-beta-D-6-sulfogalactosaminyl-(1-&gt;4)-alpha-L-iduronyl-(1-&gt;3)-N-acetyl-D-6-sulfogalactosamine + H2O = alpha-L-iduronyl-(1-&gt;3)-N-acetyl-D-6-sulfogalactosamine + N-acetyl-D-6-sulfogalactosamine</text>
        <dbReference type="Rhea" id="RHEA:64384"/>
        <dbReference type="ChEBI" id="CHEBI:15377"/>
        <dbReference type="ChEBI" id="CHEBI:152567"/>
        <dbReference type="ChEBI" id="CHEBI:152568"/>
        <dbReference type="ChEBI" id="CHEBI:153064"/>
    </reaction>
    <physiologicalReaction direction="left-to-right" evidence="23">
        <dbReference type="Rhea" id="RHEA:64385"/>
    </physiologicalReaction>
</comment>
<feature type="active site" description="Proton donor" evidence="24">
    <location>
        <position position="488"/>
    </location>
</feature>
<keyword evidence="10" id="KW-0458">Lysosome</keyword>
<evidence type="ECO:0000256" key="5">
    <source>
        <dbReference type="ARBA" id="ARBA00022729"/>
    </source>
</evidence>
<dbReference type="GO" id="GO:0006689">
    <property type="term" value="P:ganglioside catabolic process"/>
    <property type="evidence" value="ECO:0007669"/>
    <property type="project" value="TreeGrafter"/>
</dbReference>
<reference evidence="29" key="1">
    <citation type="submission" date="2025-08" db="UniProtKB">
        <authorList>
            <consortium name="RefSeq"/>
        </authorList>
    </citation>
    <scope>IDENTIFICATION</scope>
    <source>
        <tissue evidence="29">Liver</tissue>
    </source>
</reference>
<dbReference type="EC" id="3.2.1.52" evidence="4"/>
<keyword evidence="9" id="KW-0325">Glycoprotein</keyword>
<evidence type="ECO:0000256" key="22">
    <source>
        <dbReference type="ARBA" id="ARBA00047301"/>
    </source>
</evidence>
<proteinExistence type="inferred from homology"/>
<comment type="catalytic activity">
    <reaction evidence="18">
        <text>a ganglioside GM2 (d18:1(4E)) + H2O = a ganglioside GM3 (d18:1(4E)) + N-acetyl-beta-D-galactosamine</text>
        <dbReference type="Rhea" id="RHEA:47940"/>
        <dbReference type="ChEBI" id="CHEBI:15377"/>
        <dbReference type="ChEBI" id="CHEBI:28497"/>
        <dbReference type="ChEBI" id="CHEBI:60065"/>
        <dbReference type="ChEBI" id="CHEBI:71502"/>
    </reaction>
    <physiologicalReaction direction="left-to-right" evidence="18">
        <dbReference type="Rhea" id="RHEA:47941"/>
    </physiologicalReaction>
</comment>
<dbReference type="GO" id="GO:0060473">
    <property type="term" value="C:cortical granule"/>
    <property type="evidence" value="ECO:0007669"/>
    <property type="project" value="UniProtKB-SubCell"/>
</dbReference>
<feature type="region of interest" description="Disordered" evidence="25">
    <location>
        <begin position="129"/>
        <end position="156"/>
    </location>
</feature>
<comment type="function">
    <text evidence="20">Hydrolyzes the non-reducing end N-acetyl-D-hexosamine and/or sulfated N-acetyl-D-hexosamine of glycoconjugates, such as the oligosaccharide moieties from proteins and neutral glycolipids, or from certain mucopolysaccharides. The isozyme B does not hydrolyze each of these substrates, however hydrolyzes efficiently neutral oligosaccharide. Only the isozyme A is responsible for the degradation of GM2 gangliosides in the presence of GM2A. During fertilization is responsible, at least in part, for the zona block to polyspermy. Present in the cortical granules of non-activated oocytes, is exocytosed during the cortical reaction in response to oocyte activation and inactivates the sperm galactosyltransferase-binding site, accounting for the block in sperm binding to the zona pellucida.</text>
</comment>